<sequence length="170" mass="18952">MTTNGKTALHNLLVTLDCLICFLNADFWLTDRCKSVPDPAYLRIFDASLCSENPVSVSNQVYESKFDQPCLSGPPSRKNKILINSPSSLVEFAQSCCARNGREIYCLTNESLDVSDGLVDEDDPFAGAPASQKLPVPKPFLWSMFSHPYLVSYGFYSRYISTVPFSLFIL</sequence>
<keyword evidence="1" id="KW-0732">Signal</keyword>
<feature type="signal peptide" evidence="1">
    <location>
        <begin position="1"/>
        <end position="25"/>
    </location>
</feature>
<name>A0A448WX03_9PLAT</name>
<gene>
    <name evidence="2" type="ORF">PXEA_LOCUS15685</name>
</gene>
<proteinExistence type="predicted"/>
<evidence type="ECO:0000313" key="3">
    <source>
        <dbReference type="Proteomes" id="UP000784294"/>
    </source>
</evidence>
<evidence type="ECO:0000313" key="2">
    <source>
        <dbReference type="EMBL" id="VEL22245.1"/>
    </source>
</evidence>
<accession>A0A448WX03</accession>
<comment type="caution">
    <text evidence="2">The sequence shown here is derived from an EMBL/GenBank/DDBJ whole genome shotgun (WGS) entry which is preliminary data.</text>
</comment>
<dbReference type="EMBL" id="CAAALY010055420">
    <property type="protein sequence ID" value="VEL22245.1"/>
    <property type="molecule type" value="Genomic_DNA"/>
</dbReference>
<dbReference type="AlphaFoldDB" id="A0A448WX03"/>
<organism evidence="2 3">
    <name type="scientific">Protopolystoma xenopodis</name>
    <dbReference type="NCBI Taxonomy" id="117903"/>
    <lineage>
        <taxon>Eukaryota</taxon>
        <taxon>Metazoa</taxon>
        <taxon>Spiralia</taxon>
        <taxon>Lophotrochozoa</taxon>
        <taxon>Platyhelminthes</taxon>
        <taxon>Monogenea</taxon>
        <taxon>Polyopisthocotylea</taxon>
        <taxon>Polystomatidea</taxon>
        <taxon>Polystomatidae</taxon>
        <taxon>Protopolystoma</taxon>
    </lineage>
</organism>
<protein>
    <submittedName>
        <fullName evidence="2">Uncharacterized protein</fullName>
    </submittedName>
</protein>
<feature type="chain" id="PRO_5019414943" evidence="1">
    <location>
        <begin position="26"/>
        <end position="170"/>
    </location>
</feature>
<evidence type="ECO:0000256" key="1">
    <source>
        <dbReference type="SAM" id="SignalP"/>
    </source>
</evidence>
<reference evidence="2" key="1">
    <citation type="submission" date="2018-11" db="EMBL/GenBank/DDBJ databases">
        <authorList>
            <consortium name="Pathogen Informatics"/>
        </authorList>
    </citation>
    <scope>NUCLEOTIDE SEQUENCE</scope>
</reference>
<dbReference type="Proteomes" id="UP000784294">
    <property type="component" value="Unassembled WGS sequence"/>
</dbReference>
<keyword evidence="3" id="KW-1185">Reference proteome</keyword>